<dbReference type="CTD" id="33938"/>
<dbReference type="GO" id="GO:0008270">
    <property type="term" value="F:zinc ion binding"/>
    <property type="evidence" value="ECO:0007669"/>
    <property type="project" value="UniProtKB-KW"/>
</dbReference>
<dbReference type="GO" id="GO:0061630">
    <property type="term" value="F:ubiquitin protein ligase activity"/>
    <property type="evidence" value="ECO:0007669"/>
    <property type="project" value="UniProtKB-EC"/>
</dbReference>
<name>A0AAJ7FS30_CEPCN</name>
<evidence type="ECO:0000259" key="19">
    <source>
        <dbReference type="Pfam" id="PF08746"/>
    </source>
</evidence>
<evidence type="ECO:0000313" key="22">
    <source>
        <dbReference type="RefSeq" id="XP_015605472.1"/>
    </source>
</evidence>
<dbReference type="PANTHER" id="PTHR20973">
    <property type="entry name" value="NON-SMC ELEMENT 1-RELATED"/>
    <property type="match status" value="1"/>
</dbReference>
<evidence type="ECO:0000256" key="3">
    <source>
        <dbReference type="ARBA" id="ARBA00004574"/>
    </source>
</evidence>
<gene>
    <name evidence="21 22 23" type="primary">LOC107272642</name>
</gene>
<evidence type="ECO:0000256" key="15">
    <source>
        <dbReference type="ARBA" id="ARBA00023204"/>
    </source>
</evidence>
<proteinExistence type="inferred from homology"/>
<keyword evidence="11 17" id="KW-0833">Ubl conjugation pathway</keyword>
<dbReference type="Gene3D" id="3.90.1150.220">
    <property type="match status" value="1"/>
</dbReference>
<feature type="region of interest" description="Disordered" evidence="18">
    <location>
        <begin position="236"/>
        <end position="258"/>
    </location>
</feature>
<keyword evidence="10 17" id="KW-0863">Zinc-finger</keyword>
<evidence type="ECO:0000256" key="11">
    <source>
        <dbReference type="ARBA" id="ARBA00022786"/>
    </source>
</evidence>
<evidence type="ECO:0000256" key="12">
    <source>
        <dbReference type="ARBA" id="ARBA00022833"/>
    </source>
</evidence>
<dbReference type="GO" id="GO:0000724">
    <property type="term" value="P:double-strand break repair via homologous recombination"/>
    <property type="evidence" value="ECO:0007669"/>
    <property type="project" value="TreeGrafter"/>
</dbReference>
<comment type="subcellular location">
    <subcellularLocation>
        <location evidence="3">Chromosome</location>
        <location evidence="3">Telomere</location>
    </subcellularLocation>
    <subcellularLocation>
        <location evidence="2 17">Nucleus</location>
    </subcellularLocation>
</comment>
<keyword evidence="13" id="KW-0779">Telomere</keyword>
<dbReference type="InterPro" id="IPR013083">
    <property type="entry name" value="Znf_RING/FYVE/PHD"/>
</dbReference>
<dbReference type="PANTHER" id="PTHR20973:SF0">
    <property type="entry name" value="NON-STRUCTURAL MAINTENANCE OF CHROMOSOMES ELEMENT 1 HOMOLOG"/>
    <property type="match status" value="1"/>
</dbReference>
<dbReference type="AlphaFoldDB" id="A0AAJ7FS30"/>
<dbReference type="GeneID" id="107272642"/>
<evidence type="ECO:0000256" key="7">
    <source>
        <dbReference type="ARBA" id="ARBA00022679"/>
    </source>
</evidence>
<evidence type="ECO:0000313" key="21">
    <source>
        <dbReference type="RefSeq" id="XP_015605470.1"/>
    </source>
</evidence>
<dbReference type="Pfam" id="PF08746">
    <property type="entry name" value="zf-RING-like"/>
    <property type="match status" value="1"/>
</dbReference>
<evidence type="ECO:0000256" key="9">
    <source>
        <dbReference type="ARBA" id="ARBA00022763"/>
    </source>
</evidence>
<evidence type="ECO:0000256" key="4">
    <source>
        <dbReference type="ARBA" id="ARBA00010258"/>
    </source>
</evidence>
<evidence type="ECO:0000256" key="1">
    <source>
        <dbReference type="ARBA" id="ARBA00000900"/>
    </source>
</evidence>
<evidence type="ECO:0000313" key="20">
    <source>
        <dbReference type="Proteomes" id="UP000694920"/>
    </source>
</evidence>
<evidence type="ECO:0000313" key="23">
    <source>
        <dbReference type="RefSeq" id="XP_024945663.1"/>
    </source>
</evidence>
<dbReference type="Proteomes" id="UP000694920">
    <property type="component" value="Unplaced"/>
</dbReference>
<comment type="catalytic activity">
    <reaction evidence="1 17">
        <text>S-ubiquitinyl-[E2 ubiquitin-conjugating enzyme]-L-cysteine + [acceptor protein]-L-lysine = [E2 ubiquitin-conjugating enzyme]-L-cysteine + N(6)-ubiquitinyl-[acceptor protein]-L-lysine.</text>
        <dbReference type="EC" id="2.3.2.27"/>
    </reaction>
</comment>
<evidence type="ECO:0000256" key="16">
    <source>
        <dbReference type="ARBA" id="ARBA00023242"/>
    </source>
</evidence>
<keyword evidence="16 17" id="KW-0539">Nucleus</keyword>
<keyword evidence="13" id="KW-0158">Chromosome</keyword>
<evidence type="ECO:0000256" key="6">
    <source>
        <dbReference type="ARBA" id="ARBA00019422"/>
    </source>
</evidence>
<dbReference type="InterPro" id="IPR036388">
    <property type="entry name" value="WH-like_DNA-bd_sf"/>
</dbReference>
<keyword evidence="15 17" id="KW-0234">DNA repair</keyword>
<evidence type="ECO:0000256" key="13">
    <source>
        <dbReference type="ARBA" id="ARBA00022895"/>
    </source>
</evidence>
<evidence type="ECO:0000256" key="8">
    <source>
        <dbReference type="ARBA" id="ARBA00022723"/>
    </source>
</evidence>
<dbReference type="InterPro" id="IPR011513">
    <property type="entry name" value="Nse1"/>
</dbReference>
<keyword evidence="8 17" id="KW-0479">Metal-binding</keyword>
<sequence length="258" mass="29448">MAYDNKHKALLQQIIEKGVMLNEEAQRLTVKLFDNDNVLLFANVLNSKLQTLNMEVKSVTCELSGDKYWMLSSTVQYDVAKCQTEFSPGELQLLRKIFTIIIESDTGSVSSINCLNLCSSLKSELSISNAQDFLTKMVELKYLFLKDGIFFMGVRSIGELMPYFRAYYEQDTFHTCFLCKQVIFHGNKCAHCDVTLHLYCLENFGRLHNPTKCPNCKQPMSIGNSSDQDIVDEGATTLFTQESTSRKRSTRKRPHTSR</sequence>
<dbReference type="InterPro" id="IPR014857">
    <property type="entry name" value="Nse1_RING_C4HC3-type"/>
</dbReference>
<dbReference type="FunFam" id="1.10.10.10:FF:000270">
    <property type="entry name" value="Non-structural maintenance of chromosomes element 1 homolog"/>
    <property type="match status" value="1"/>
</dbReference>
<evidence type="ECO:0000256" key="17">
    <source>
        <dbReference type="RuleBase" id="RU368018"/>
    </source>
</evidence>
<evidence type="ECO:0000256" key="10">
    <source>
        <dbReference type="ARBA" id="ARBA00022771"/>
    </source>
</evidence>
<keyword evidence="12 17" id="KW-0862">Zinc</keyword>
<dbReference type="Gene3D" id="3.30.40.10">
    <property type="entry name" value="Zinc/RING finger domain, C3HC4 (zinc finger)"/>
    <property type="match status" value="1"/>
</dbReference>
<reference evidence="21 22" key="1">
    <citation type="submission" date="2025-04" db="UniProtKB">
        <authorList>
            <consortium name="RefSeq"/>
        </authorList>
    </citation>
    <scope>IDENTIFICATION</scope>
</reference>
<accession>A0AAJ7FS30</accession>
<keyword evidence="7 17" id="KW-0808">Transferase</keyword>
<feature type="domain" description="Non-structural maintenance of chromosomes element 1 RING C4HC3-type" evidence="19">
    <location>
        <begin position="176"/>
        <end position="216"/>
    </location>
</feature>
<feature type="compositionally biased region" description="Basic residues" evidence="18">
    <location>
        <begin position="246"/>
        <end position="258"/>
    </location>
</feature>
<keyword evidence="20" id="KW-1185">Reference proteome</keyword>
<organism evidence="20 22">
    <name type="scientific">Cephus cinctus</name>
    <name type="common">Wheat stem sawfly</name>
    <dbReference type="NCBI Taxonomy" id="211228"/>
    <lineage>
        <taxon>Eukaryota</taxon>
        <taxon>Metazoa</taxon>
        <taxon>Ecdysozoa</taxon>
        <taxon>Arthropoda</taxon>
        <taxon>Hexapoda</taxon>
        <taxon>Insecta</taxon>
        <taxon>Pterygota</taxon>
        <taxon>Neoptera</taxon>
        <taxon>Endopterygota</taxon>
        <taxon>Hymenoptera</taxon>
        <taxon>Cephoidea</taxon>
        <taxon>Cephidae</taxon>
        <taxon>Cephus</taxon>
    </lineage>
</organism>
<dbReference type="GO" id="GO:0030915">
    <property type="term" value="C:Smc5-Smc6 complex"/>
    <property type="evidence" value="ECO:0007669"/>
    <property type="project" value="UniProtKB-UniRule"/>
</dbReference>
<comment type="similarity">
    <text evidence="4 17">Belongs to the NSE1 family.</text>
</comment>
<dbReference type="Gene3D" id="1.10.10.10">
    <property type="entry name" value="Winged helix-like DNA-binding domain superfamily/Winged helix DNA-binding domain"/>
    <property type="match status" value="1"/>
</dbReference>
<evidence type="ECO:0000256" key="2">
    <source>
        <dbReference type="ARBA" id="ARBA00004123"/>
    </source>
</evidence>
<keyword evidence="9 17" id="KW-0227">DNA damage</keyword>
<dbReference type="Pfam" id="PF07574">
    <property type="entry name" value="SMC_Nse1"/>
    <property type="match status" value="1"/>
</dbReference>
<dbReference type="RefSeq" id="XP_015605470.1">
    <property type="nucleotide sequence ID" value="XM_015749984.2"/>
</dbReference>
<dbReference type="GO" id="GO:0000781">
    <property type="term" value="C:chromosome, telomeric region"/>
    <property type="evidence" value="ECO:0007669"/>
    <property type="project" value="UniProtKB-SubCell"/>
</dbReference>
<evidence type="ECO:0000256" key="18">
    <source>
        <dbReference type="SAM" id="MobiDB-lite"/>
    </source>
</evidence>
<comment type="subunit">
    <text evidence="17">Component of the Smc5-Smc6 complex.</text>
</comment>
<evidence type="ECO:0000256" key="5">
    <source>
        <dbReference type="ARBA" id="ARBA00012483"/>
    </source>
</evidence>
<dbReference type="GO" id="GO:0005634">
    <property type="term" value="C:nucleus"/>
    <property type="evidence" value="ECO:0007669"/>
    <property type="project" value="UniProtKB-SubCell"/>
</dbReference>
<dbReference type="KEGG" id="ccin:107272642"/>
<dbReference type="EC" id="2.3.2.27" evidence="5 17"/>
<dbReference type="SUPFAM" id="SSF57850">
    <property type="entry name" value="RING/U-box"/>
    <property type="match status" value="1"/>
</dbReference>
<dbReference type="RefSeq" id="XP_015605472.1">
    <property type="nucleotide sequence ID" value="XM_015749986.2"/>
</dbReference>
<dbReference type="RefSeq" id="XP_024945663.1">
    <property type="nucleotide sequence ID" value="XM_025089895.1"/>
</dbReference>
<protein>
    <recommendedName>
        <fullName evidence="6 17">Non-structural maintenance of chromosomes element 1 homolog</fullName>
        <ecNumber evidence="5 17">2.3.2.27</ecNumber>
    </recommendedName>
</protein>
<keyword evidence="14 17" id="KW-0233">DNA recombination</keyword>
<evidence type="ECO:0000256" key="14">
    <source>
        <dbReference type="ARBA" id="ARBA00023172"/>
    </source>
</evidence>